<evidence type="ECO:0000256" key="1">
    <source>
        <dbReference type="SAM" id="MobiDB-lite"/>
    </source>
</evidence>
<feature type="region of interest" description="Disordered" evidence="1">
    <location>
        <begin position="1"/>
        <end position="52"/>
    </location>
</feature>
<comment type="caution">
    <text evidence="2">The sequence shown here is derived from an EMBL/GenBank/DDBJ whole genome shotgun (WGS) entry which is preliminary data.</text>
</comment>
<organism evidence="2 3">
    <name type="scientific">Rubroshorea leprosula</name>
    <dbReference type="NCBI Taxonomy" id="152421"/>
    <lineage>
        <taxon>Eukaryota</taxon>
        <taxon>Viridiplantae</taxon>
        <taxon>Streptophyta</taxon>
        <taxon>Embryophyta</taxon>
        <taxon>Tracheophyta</taxon>
        <taxon>Spermatophyta</taxon>
        <taxon>Magnoliopsida</taxon>
        <taxon>eudicotyledons</taxon>
        <taxon>Gunneridae</taxon>
        <taxon>Pentapetalae</taxon>
        <taxon>rosids</taxon>
        <taxon>malvids</taxon>
        <taxon>Malvales</taxon>
        <taxon>Dipterocarpaceae</taxon>
        <taxon>Rubroshorea</taxon>
    </lineage>
</organism>
<feature type="compositionally biased region" description="Basic and acidic residues" evidence="1">
    <location>
        <begin position="35"/>
        <end position="46"/>
    </location>
</feature>
<accession>A0AAV5IUU4</accession>
<dbReference type="Proteomes" id="UP001054252">
    <property type="component" value="Unassembled WGS sequence"/>
</dbReference>
<sequence>MSSEGTMSVVGSEVKPLEYGGMDLKSSSSPSSSEKTVEERRERGIVEEEEEEIPSNIMEVEGNVDRCYDPDLGIVSEVREYESELGSRGSLRGLVGNCKLPHHVLIRPAEVNEKACSAPRDHWMPMYVHYLAAGLRLYSILPNSGCWGPHCKRV</sequence>
<dbReference type="EMBL" id="BPVZ01000024">
    <property type="protein sequence ID" value="GKV05601.1"/>
    <property type="molecule type" value="Genomic_DNA"/>
</dbReference>
<dbReference type="AlphaFoldDB" id="A0AAV5IUU4"/>
<gene>
    <name evidence="2" type="ORF">SLEP1_g17594</name>
</gene>
<protein>
    <submittedName>
        <fullName evidence="2">Uncharacterized protein</fullName>
    </submittedName>
</protein>
<evidence type="ECO:0000313" key="3">
    <source>
        <dbReference type="Proteomes" id="UP001054252"/>
    </source>
</evidence>
<name>A0AAV5IUU4_9ROSI</name>
<keyword evidence="3" id="KW-1185">Reference proteome</keyword>
<proteinExistence type="predicted"/>
<evidence type="ECO:0000313" key="2">
    <source>
        <dbReference type="EMBL" id="GKV05601.1"/>
    </source>
</evidence>
<reference evidence="2 3" key="1">
    <citation type="journal article" date="2021" name="Commun. Biol.">
        <title>The genome of Shorea leprosula (Dipterocarpaceae) highlights the ecological relevance of drought in aseasonal tropical rainforests.</title>
        <authorList>
            <person name="Ng K.K.S."/>
            <person name="Kobayashi M.J."/>
            <person name="Fawcett J.A."/>
            <person name="Hatakeyama M."/>
            <person name="Paape T."/>
            <person name="Ng C.H."/>
            <person name="Ang C.C."/>
            <person name="Tnah L.H."/>
            <person name="Lee C.T."/>
            <person name="Nishiyama T."/>
            <person name="Sese J."/>
            <person name="O'Brien M.J."/>
            <person name="Copetti D."/>
            <person name="Mohd Noor M.I."/>
            <person name="Ong R.C."/>
            <person name="Putra M."/>
            <person name="Sireger I.Z."/>
            <person name="Indrioko S."/>
            <person name="Kosugi Y."/>
            <person name="Izuno A."/>
            <person name="Isagi Y."/>
            <person name="Lee S.L."/>
            <person name="Shimizu K.K."/>
        </authorList>
    </citation>
    <scope>NUCLEOTIDE SEQUENCE [LARGE SCALE GENOMIC DNA]</scope>
    <source>
        <strain evidence="2">214</strain>
    </source>
</reference>